<dbReference type="Proteomes" id="UP000295443">
    <property type="component" value="Unassembled WGS sequence"/>
</dbReference>
<feature type="domain" description="PAS" evidence="4">
    <location>
        <begin position="184"/>
        <end position="254"/>
    </location>
</feature>
<evidence type="ECO:0000259" key="4">
    <source>
        <dbReference type="PROSITE" id="PS50112"/>
    </source>
</evidence>
<dbReference type="PROSITE" id="PS50110">
    <property type="entry name" value="RESPONSE_REGULATORY"/>
    <property type="match status" value="1"/>
</dbReference>
<dbReference type="CDD" id="cd00130">
    <property type="entry name" value="PAS"/>
    <property type="match status" value="1"/>
</dbReference>
<dbReference type="EMBL" id="SJZB01000033">
    <property type="protein sequence ID" value="TCJ14761.1"/>
    <property type="molecule type" value="Genomic_DNA"/>
</dbReference>
<dbReference type="SUPFAM" id="SSF55073">
    <property type="entry name" value="Nucleotide cyclase"/>
    <property type="match status" value="1"/>
</dbReference>
<feature type="domain" description="GGDEF" evidence="6">
    <location>
        <begin position="355"/>
        <end position="488"/>
    </location>
</feature>
<dbReference type="InterPro" id="IPR029787">
    <property type="entry name" value="Nucleotide_cyclase"/>
</dbReference>
<evidence type="ECO:0000259" key="6">
    <source>
        <dbReference type="PROSITE" id="PS50887"/>
    </source>
</evidence>
<sequence>MAQRRLRNRIPHLSAGTERDDMSDPAQIDPTLLGALLGQGSVTPMAVPPARLLLVDDEPVMRHSLQRLFAKHDYLIESVGSGQAAIERLDQQQFDLMLLDLHLADMHGLDVLRHAKRRGIDLLTIVVSGDNEIDSAIGALRQGAYGFLRKPAEPDELLAGVTNALALQRERRENERMRDRLAQSERLYRYLVEQSPDFIYTLDQEGRFNFVNQRVESLLGYRREDLIGKHYSVLVHPEDLARARHVLDERRTGDRASRNVELRLRGRTPEDSHHFEVNLVTLSVNAFGVYSQDGEAGQREFVGTYGIARDISERRKAEAMAAFHALYDRVTELPNRELFHDRLEFALIQSRRQRAPLAVMLIDLDRFKWVNDSLGHLVGDDLLRVVAQRIAGCLDGSDTLARLDADEFALLSPHIPDAAAAKALAKRILGVLGAPCEVGGHEVFLTASIGIAMSPEDGNDAQKLMRNADVALHYVKQGGKNNYARYASRMPDLSSVKHGQQAELRRAVRKGELVLYYQPQVDANNGDIVGVEALMRWQHPRDGLRGAGDIFPLAEEIGLVCQLSDWLLETACADLRAWLDRGLARISMAVNISPHYLDQDDFVERVLAAVTRHGLAPESLKLEITEGIAIRNVDDAAGKLSRLAAAGVRLAIDDFGTGYSSLAYLQMLPLHTLKIDKAFVNEIHDDSQRVPVVQAIIALARGLGLEVVGEGVEREEQARFLLRNGCHIIQGFLYHRPQPAAAVAALLAAQAHQAQQA</sequence>
<dbReference type="InterPro" id="IPR043128">
    <property type="entry name" value="Rev_trsase/Diguanyl_cyclase"/>
</dbReference>
<dbReference type="AlphaFoldDB" id="A0A4R1BCI0"/>
<dbReference type="CDD" id="cd01949">
    <property type="entry name" value="GGDEF"/>
    <property type="match status" value="1"/>
</dbReference>
<evidence type="ECO:0000259" key="3">
    <source>
        <dbReference type="PROSITE" id="PS50110"/>
    </source>
</evidence>
<organism evidence="7 8">
    <name type="scientific">Parasulfuritortus cantonensis</name>
    <dbReference type="NCBI Taxonomy" id="2528202"/>
    <lineage>
        <taxon>Bacteria</taxon>
        <taxon>Pseudomonadati</taxon>
        <taxon>Pseudomonadota</taxon>
        <taxon>Betaproteobacteria</taxon>
        <taxon>Nitrosomonadales</taxon>
        <taxon>Thiobacillaceae</taxon>
        <taxon>Parasulfuritortus</taxon>
    </lineage>
</organism>
<dbReference type="PANTHER" id="PTHR44757">
    <property type="entry name" value="DIGUANYLATE CYCLASE DGCP"/>
    <property type="match status" value="1"/>
</dbReference>
<dbReference type="InterPro" id="IPR011006">
    <property type="entry name" value="CheY-like_superfamily"/>
</dbReference>
<dbReference type="SUPFAM" id="SSF141868">
    <property type="entry name" value="EAL domain-like"/>
    <property type="match status" value="1"/>
</dbReference>
<keyword evidence="8" id="KW-1185">Reference proteome</keyword>
<dbReference type="InterPro" id="IPR035919">
    <property type="entry name" value="EAL_sf"/>
</dbReference>
<dbReference type="Gene3D" id="3.30.70.270">
    <property type="match status" value="1"/>
</dbReference>
<evidence type="ECO:0000259" key="5">
    <source>
        <dbReference type="PROSITE" id="PS50883"/>
    </source>
</evidence>
<dbReference type="InterPro" id="IPR001633">
    <property type="entry name" value="EAL_dom"/>
</dbReference>
<dbReference type="SMART" id="SM00091">
    <property type="entry name" value="PAS"/>
    <property type="match status" value="1"/>
</dbReference>
<feature type="domain" description="EAL" evidence="5">
    <location>
        <begin position="497"/>
        <end position="751"/>
    </location>
</feature>
<comment type="caution">
    <text evidence="7">The sequence shown here is derived from an EMBL/GenBank/DDBJ whole genome shotgun (WGS) entry which is preliminary data.</text>
</comment>
<evidence type="ECO:0000313" key="8">
    <source>
        <dbReference type="Proteomes" id="UP000295443"/>
    </source>
</evidence>
<proteinExistence type="predicted"/>
<evidence type="ECO:0000256" key="1">
    <source>
        <dbReference type="PROSITE-ProRule" id="PRU00169"/>
    </source>
</evidence>
<dbReference type="InterPro" id="IPR052155">
    <property type="entry name" value="Biofilm_reg_signaling"/>
</dbReference>
<dbReference type="GO" id="GO:0006355">
    <property type="term" value="P:regulation of DNA-templated transcription"/>
    <property type="evidence" value="ECO:0007669"/>
    <property type="project" value="InterPro"/>
</dbReference>
<dbReference type="InterPro" id="IPR000160">
    <property type="entry name" value="GGDEF_dom"/>
</dbReference>
<dbReference type="Gene3D" id="3.40.50.2300">
    <property type="match status" value="1"/>
</dbReference>
<dbReference type="CDD" id="cd01948">
    <property type="entry name" value="EAL"/>
    <property type="match status" value="1"/>
</dbReference>
<dbReference type="Pfam" id="PF00563">
    <property type="entry name" value="EAL"/>
    <property type="match status" value="1"/>
</dbReference>
<feature type="modified residue" description="4-aspartylphosphate" evidence="1">
    <location>
        <position position="100"/>
    </location>
</feature>
<feature type="domain" description="Response regulatory" evidence="3">
    <location>
        <begin position="51"/>
        <end position="165"/>
    </location>
</feature>
<feature type="region of interest" description="Disordered" evidence="2">
    <location>
        <begin position="1"/>
        <end position="25"/>
    </location>
</feature>
<dbReference type="InterPro" id="IPR035965">
    <property type="entry name" value="PAS-like_dom_sf"/>
</dbReference>
<dbReference type="NCBIfam" id="TIGR00254">
    <property type="entry name" value="GGDEF"/>
    <property type="match status" value="1"/>
</dbReference>
<evidence type="ECO:0000313" key="7">
    <source>
        <dbReference type="EMBL" id="TCJ14761.1"/>
    </source>
</evidence>
<accession>A0A4R1BCI0</accession>
<dbReference type="PANTHER" id="PTHR44757:SF2">
    <property type="entry name" value="BIOFILM ARCHITECTURE MAINTENANCE PROTEIN MBAA"/>
    <property type="match status" value="1"/>
</dbReference>
<dbReference type="Gene3D" id="3.20.20.450">
    <property type="entry name" value="EAL domain"/>
    <property type="match status" value="1"/>
</dbReference>
<protein>
    <submittedName>
        <fullName evidence="7">GGDEF domain-containing response regulator</fullName>
    </submittedName>
</protein>
<gene>
    <name evidence="7" type="ORF">EZJ19_09270</name>
</gene>
<dbReference type="Pfam" id="PF00990">
    <property type="entry name" value="GGDEF"/>
    <property type="match status" value="1"/>
</dbReference>
<dbReference type="PROSITE" id="PS50883">
    <property type="entry name" value="EAL"/>
    <property type="match status" value="1"/>
</dbReference>
<dbReference type="PROSITE" id="PS50112">
    <property type="entry name" value="PAS"/>
    <property type="match status" value="1"/>
</dbReference>
<dbReference type="SMART" id="SM00448">
    <property type="entry name" value="REC"/>
    <property type="match status" value="1"/>
</dbReference>
<feature type="compositionally biased region" description="Basic residues" evidence="2">
    <location>
        <begin position="1"/>
        <end position="10"/>
    </location>
</feature>
<dbReference type="OrthoDB" id="9813903at2"/>
<dbReference type="InterPro" id="IPR000014">
    <property type="entry name" value="PAS"/>
</dbReference>
<dbReference type="Pfam" id="PF00989">
    <property type="entry name" value="PAS"/>
    <property type="match status" value="1"/>
</dbReference>
<reference evidence="7 8" key="1">
    <citation type="submission" date="2019-03" db="EMBL/GenBank/DDBJ databases">
        <title>Genome sequence of Thiobacillaceae bacterium LSR1, a sulfur-oxidizing bacterium isolated from freshwater sediment.</title>
        <authorList>
            <person name="Li S."/>
        </authorList>
    </citation>
    <scope>NUCLEOTIDE SEQUENCE [LARGE SCALE GENOMIC DNA]</scope>
    <source>
        <strain evidence="7 8">LSR1</strain>
    </source>
</reference>
<evidence type="ECO:0000256" key="2">
    <source>
        <dbReference type="SAM" id="MobiDB-lite"/>
    </source>
</evidence>
<name>A0A4R1BCI0_9PROT</name>
<dbReference type="InterPro" id="IPR013767">
    <property type="entry name" value="PAS_fold"/>
</dbReference>
<dbReference type="InterPro" id="IPR001789">
    <property type="entry name" value="Sig_transdc_resp-reg_receiver"/>
</dbReference>
<dbReference type="NCBIfam" id="TIGR00229">
    <property type="entry name" value="sensory_box"/>
    <property type="match status" value="1"/>
</dbReference>
<dbReference type="GO" id="GO:0000160">
    <property type="term" value="P:phosphorelay signal transduction system"/>
    <property type="evidence" value="ECO:0007669"/>
    <property type="project" value="InterPro"/>
</dbReference>
<dbReference type="Gene3D" id="3.30.450.20">
    <property type="entry name" value="PAS domain"/>
    <property type="match status" value="1"/>
</dbReference>
<dbReference type="SMART" id="SM00267">
    <property type="entry name" value="GGDEF"/>
    <property type="match status" value="1"/>
</dbReference>
<dbReference type="SUPFAM" id="SSF55785">
    <property type="entry name" value="PYP-like sensor domain (PAS domain)"/>
    <property type="match status" value="1"/>
</dbReference>
<dbReference type="Pfam" id="PF00072">
    <property type="entry name" value="Response_reg"/>
    <property type="match status" value="1"/>
</dbReference>
<dbReference type="SMART" id="SM00052">
    <property type="entry name" value="EAL"/>
    <property type="match status" value="1"/>
</dbReference>
<keyword evidence="1" id="KW-0597">Phosphoprotein</keyword>
<dbReference type="SUPFAM" id="SSF52172">
    <property type="entry name" value="CheY-like"/>
    <property type="match status" value="1"/>
</dbReference>
<dbReference type="PROSITE" id="PS50887">
    <property type="entry name" value="GGDEF"/>
    <property type="match status" value="1"/>
</dbReference>